<dbReference type="GO" id="GO:0016757">
    <property type="term" value="F:glycosyltransferase activity"/>
    <property type="evidence" value="ECO:0007669"/>
    <property type="project" value="InterPro"/>
</dbReference>
<evidence type="ECO:0000256" key="1">
    <source>
        <dbReference type="ARBA" id="ARBA00021292"/>
    </source>
</evidence>
<dbReference type="PANTHER" id="PTHR12526">
    <property type="entry name" value="GLYCOSYLTRANSFERASE"/>
    <property type="match status" value="1"/>
</dbReference>
<accession>A0A344U638</accession>
<evidence type="ECO:0000313" key="4">
    <source>
        <dbReference type="EMBL" id="AXE26359.1"/>
    </source>
</evidence>
<dbReference type="PANTHER" id="PTHR12526:SF630">
    <property type="entry name" value="GLYCOSYLTRANSFERASE"/>
    <property type="match status" value="1"/>
</dbReference>
<evidence type="ECO:0000259" key="3">
    <source>
        <dbReference type="Pfam" id="PF00534"/>
    </source>
</evidence>
<organism evidence="4 5">
    <name type="scientific">Streptomyces globosus</name>
    <dbReference type="NCBI Taxonomy" id="68209"/>
    <lineage>
        <taxon>Bacteria</taxon>
        <taxon>Bacillati</taxon>
        <taxon>Actinomycetota</taxon>
        <taxon>Actinomycetes</taxon>
        <taxon>Kitasatosporales</taxon>
        <taxon>Streptomycetaceae</taxon>
        <taxon>Streptomyces</taxon>
    </lineage>
</organism>
<evidence type="ECO:0000256" key="2">
    <source>
        <dbReference type="ARBA" id="ARBA00022679"/>
    </source>
</evidence>
<dbReference type="Proteomes" id="UP000252004">
    <property type="component" value="Chromosome"/>
</dbReference>
<dbReference type="Gene3D" id="3.40.50.2000">
    <property type="entry name" value="Glycogen Phosphorylase B"/>
    <property type="match status" value="2"/>
</dbReference>
<name>A0A344U638_9ACTN</name>
<dbReference type="InterPro" id="IPR001296">
    <property type="entry name" value="Glyco_trans_1"/>
</dbReference>
<evidence type="ECO:0000313" key="5">
    <source>
        <dbReference type="Proteomes" id="UP000252004"/>
    </source>
</evidence>
<gene>
    <name evidence="4" type="ORF">C0216_25445</name>
</gene>
<dbReference type="RefSeq" id="WP_114057533.1">
    <property type="nucleotide sequence ID" value="NZ_CP030862.1"/>
</dbReference>
<keyword evidence="2 4" id="KW-0808">Transferase</keyword>
<sequence length="397" mass="43714">MSQQTAGTAADLEQRGGRDVFIVSNSVDEIGGVTTWSHQMARLFTDRGHRVHLVGIAPVAEELRQRLPQDLPYAVTTLYDAHPPQARRLRGIKGRLNAPERRRQAARRTLMQQKAEQLSTLLRAARPGGVVIVTQVWAMEWVALADTKGLSVIGMSHESFEASQKSTRGERVRRHYRDVDRLLVLTPEDADLWIRAGMENVSSMPNPLPFMPDSPAPRTEKVVVSVGRLAFEKGVDLLLDAWAEAAPLHPDWILRIHGAGVEEARLREHAASLGVSGSVEWAGSTDDVLGALRGASVFAQASRAEGFPITLLEAMAAGLPVVAFDCAPGVREIVGHGEDGLLARLGNTMELAGHLDALMADRELRDRLGDRAFRAVRRYSAAEITDRWERLFAFLER</sequence>
<proteinExistence type="predicted"/>
<dbReference type="EMBL" id="CP030862">
    <property type="protein sequence ID" value="AXE26359.1"/>
    <property type="molecule type" value="Genomic_DNA"/>
</dbReference>
<protein>
    <recommendedName>
        <fullName evidence="1">D-inositol 3-phosphate glycosyltransferase</fullName>
    </recommendedName>
</protein>
<dbReference type="OrthoDB" id="570545at2"/>
<reference evidence="4 5" key="1">
    <citation type="submission" date="2018-01" db="EMBL/GenBank/DDBJ databases">
        <title>Draft genome Sequence of streptomyces globosus LZH-48.</title>
        <authorList>
            <person name="Ran K."/>
            <person name="Li Z."/>
            <person name="Wei S."/>
            <person name="Dong R."/>
        </authorList>
    </citation>
    <scope>NUCLEOTIDE SEQUENCE [LARGE SCALE GENOMIC DNA]</scope>
    <source>
        <strain evidence="4 5">LZH-48</strain>
    </source>
</reference>
<keyword evidence="5" id="KW-1185">Reference proteome</keyword>
<dbReference type="KEGG" id="sgz:C0216_25445"/>
<dbReference type="Pfam" id="PF00534">
    <property type="entry name" value="Glycos_transf_1"/>
    <property type="match status" value="1"/>
</dbReference>
<dbReference type="AlphaFoldDB" id="A0A344U638"/>
<feature type="domain" description="Glycosyl transferase family 1" evidence="3">
    <location>
        <begin position="213"/>
        <end position="372"/>
    </location>
</feature>
<dbReference type="SUPFAM" id="SSF53756">
    <property type="entry name" value="UDP-Glycosyltransferase/glycogen phosphorylase"/>
    <property type="match status" value="1"/>
</dbReference>